<organism evidence="1 2">
    <name type="scientific">Xanthomonas arboricola</name>
    <dbReference type="NCBI Taxonomy" id="56448"/>
    <lineage>
        <taxon>Bacteria</taxon>
        <taxon>Pseudomonadati</taxon>
        <taxon>Pseudomonadota</taxon>
        <taxon>Gammaproteobacteria</taxon>
        <taxon>Lysobacterales</taxon>
        <taxon>Lysobacteraceae</taxon>
        <taxon>Xanthomonas</taxon>
    </lineage>
</organism>
<proteinExistence type="predicted"/>
<evidence type="ECO:0000313" key="2">
    <source>
        <dbReference type="Proteomes" id="UP000239204"/>
    </source>
</evidence>
<protein>
    <submittedName>
        <fullName evidence="1">Uncharacterized protein</fullName>
    </submittedName>
</protein>
<sequence>MATWFKAGGTDGHDTAAIAAAALPPPAWTQAIRRTPALKKSPYGLIPQAIGRVAAWATMEHDPNDR</sequence>
<accession>A0A2S7ACW3</accession>
<reference evidence="1 2" key="1">
    <citation type="submission" date="2016-08" db="EMBL/GenBank/DDBJ databases">
        <title>Evolution of the type three secretion system and type three effector repertoires in Xanthomonas.</title>
        <authorList>
            <person name="Merda D."/>
            <person name="Briand M."/>
            <person name="Bosis E."/>
            <person name="Rousseau C."/>
            <person name="Portier P."/>
            <person name="Jacques M.-A."/>
            <person name="Fischer-Le Saux M."/>
        </authorList>
    </citation>
    <scope>NUCLEOTIDE SEQUENCE [LARGE SCALE GENOMIC DNA]</scope>
    <source>
        <strain evidence="1 2">CFBP 7645</strain>
    </source>
</reference>
<evidence type="ECO:0000313" key="1">
    <source>
        <dbReference type="EMBL" id="PPU07523.1"/>
    </source>
</evidence>
<dbReference type="EMBL" id="MIGY01000002">
    <property type="protein sequence ID" value="PPU07523.1"/>
    <property type="molecule type" value="Genomic_DNA"/>
</dbReference>
<comment type="caution">
    <text evidence="1">The sequence shown here is derived from an EMBL/GenBank/DDBJ whole genome shotgun (WGS) entry which is preliminary data.</text>
</comment>
<dbReference type="Proteomes" id="UP000239204">
    <property type="component" value="Unassembled WGS sequence"/>
</dbReference>
<gene>
    <name evidence="1" type="ORF">XarjCFBP7645_07740</name>
</gene>
<name>A0A2S7ACW3_9XANT</name>
<dbReference type="AlphaFoldDB" id="A0A2S7ACW3"/>